<dbReference type="Gene3D" id="1.10.506.10">
    <property type="entry name" value="GTPase Activation - p120gap, domain 1"/>
    <property type="match status" value="1"/>
</dbReference>
<evidence type="ECO:0000259" key="5">
    <source>
        <dbReference type="PROSITE" id="PS50018"/>
    </source>
</evidence>
<dbReference type="KEGG" id="acan:ACA1_187310"/>
<feature type="compositionally biased region" description="Polar residues" evidence="4">
    <location>
        <begin position="365"/>
        <end position="378"/>
    </location>
</feature>
<feature type="domain" description="Ras-GAP" evidence="5">
    <location>
        <begin position="664"/>
        <end position="748"/>
    </location>
</feature>
<proteinExistence type="predicted"/>
<keyword evidence="2" id="KW-0547">Nucleotide-binding</keyword>
<dbReference type="InterPro" id="IPR011645">
    <property type="entry name" value="HNOB_dom_associated"/>
</dbReference>
<dbReference type="GO" id="GO:0000166">
    <property type="term" value="F:nucleotide binding"/>
    <property type="evidence" value="ECO:0007669"/>
    <property type="project" value="UniProtKB-KW"/>
</dbReference>
<dbReference type="GeneID" id="14916587"/>
<dbReference type="RefSeq" id="XP_004337858.1">
    <property type="nucleotide sequence ID" value="XM_004337810.1"/>
</dbReference>
<keyword evidence="7" id="KW-1185">Reference proteome</keyword>
<protein>
    <recommendedName>
        <fullName evidence="1">guanylate cyclase</fullName>
        <ecNumber evidence="1">4.6.1.2</ecNumber>
    </recommendedName>
</protein>
<dbReference type="AlphaFoldDB" id="L8GS74"/>
<dbReference type="InterPro" id="IPR008936">
    <property type="entry name" value="Rho_GTPase_activation_prot"/>
</dbReference>
<feature type="region of interest" description="Disordered" evidence="4">
    <location>
        <begin position="360"/>
        <end position="427"/>
    </location>
</feature>
<dbReference type="SUPFAM" id="SSF48350">
    <property type="entry name" value="GTPase activation domain, GAP"/>
    <property type="match status" value="1"/>
</dbReference>
<accession>L8GS74</accession>
<evidence type="ECO:0000313" key="6">
    <source>
        <dbReference type="EMBL" id="ELR15845.1"/>
    </source>
</evidence>
<dbReference type="GO" id="GO:0004383">
    <property type="term" value="F:guanylate cyclase activity"/>
    <property type="evidence" value="ECO:0007669"/>
    <property type="project" value="UniProtKB-EC"/>
</dbReference>
<dbReference type="OrthoDB" id="6127067at2759"/>
<evidence type="ECO:0000256" key="1">
    <source>
        <dbReference type="ARBA" id="ARBA00012202"/>
    </source>
</evidence>
<dbReference type="Proteomes" id="UP000011083">
    <property type="component" value="Unassembled WGS sequence"/>
</dbReference>
<evidence type="ECO:0000256" key="3">
    <source>
        <dbReference type="ARBA" id="ARBA00023293"/>
    </source>
</evidence>
<feature type="region of interest" description="Disordered" evidence="4">
    <location>
        <begin position="498"/>
        <end position="527"/>
    </location>
</feature>
<dbReference type="PANTHER" id="PTHR45655:SF13">
    <property type="entry name" value="SOLUBLE GUANYLATE CYCLASE GCY-32-RELATED"/>
    <property type="match status" value="1"/>
</dbReference>
<dbReference type="InterPro" id="IPR023152">
    <property type="entry name" value="RasGAP_CS"/>
</dbReference>
<dbReference type="PANTHER" id="PTHR45655">
    <property type="entry name" value="GUANYLATE CYCLASE SOLUBLE SUBUNIT BETA-2"/>
    <property type="match status" value="1"/>
</dbReference>
<dbReference type="EC" id="4.6.1.2" evidence="1"/>
<dbReference type="STRING" id="1257118.L8GS74"/>
<dbReference type="GO" id="GO:0020037">
    <property type="term" value="F:heme binding"/>
    <property type="evidence" value="ECO:0007669"/>
    <property type="project" value="InterPro"/>
</dbReference>
<evidence type="ECO:0000313" key="7">
    <source>
        <dbReference type="Proteomes" id="UP000011083"/>
    </source>
</evidence>
<dbReference type="SMART" id="SM00323">
    <property type="entry name" value="RasGAP"/>
    <property type="match status" value="1"/>
</dbReference>
<dbReference type="PROSITE" id="PS50018">
    <property type="entry name" value="RAS_GTPASE_ACTIV_2"/>
    <property type="match status" value="1"/>
</dbReference>
<dbReference type="PROSITE" id="PS00509">
    <property type="entry name" value="RAS_GTPASE_ACTIV_1"/>
    <property type="match status" value="1"/>
</dbReference>
<sequence>MHGIIMLTVKDLVVTKFGEKAWVQMCGQAKCATDFVSNQPYDDAIVYDLVKAGSALLKAKPEDLLEQVGYWFIVYLHKKTSYGQLLEMIGSDLGEVLSQINKLHAHLLKVAHFPTIMSPTFKVTHRKGNSMRLHYTPGKESRQGLSPLVVGLVKGLGAELLKLKEVTVTQIKTKEADGIDVLFVEWKTDTEGDGHEAGASESTTTATQKAPLKHGLNAKSLGRLFPFHIMFDKECNIVQAGPALQRIVPLETGDAMSQFFTIKEPEACAFPNFKTIYSHRKLSPFTLGHAYDDDTTFLLHGEMVWCQGKQTVCFACSPVLNSIEEARYFGIDMSDFPLCDQAQARLMTAHAAAAYKPTDSESVAPESNGNCGGSTIVSSDKAERARGTSGSGRIFKTLFGPSPSKTRKNRGGDEEEPWRIKSKPHSADCPAVTETCPLAAMAPPAGSFDSVSASGRATKLPTTTSLDSIPAVTKGTKIRFPIGSEQELINNERLRRGRTGSNITAGARSAEGSPRQSLGSATSSSSSSAVHSFECGAAPIVRGAHAGAERLLHVFTETLLEDSWDDFPLMRTMLELDMASAAPRGHEHPLSEAIVSFYTIKGKSQHLLTSSFIDQIAASPREESAVLFREESIAVRLFKAFIHQQAAHYIDYCIGNLITTVNALEKPLEEFLEHVCKSSSQCPAPVRRILRIVGREVGKRWSEMNLQAIANLIFLRFLSPAIVSPHRGKTTSQRTLMLITKLLNNLMNNVEFGEKESYMTSLNPFISPDNLLLVQQFMQELVANEMHSKRGASDSAEFSERYRLLAALDEIKRSLLQLLPALYTSAAAKPKLQQVLQKLVSVFLCELPTEVAY</sequence>
<dbReference type="Pfam" id="PF07700">
    <property type="entry name" value="HNOB"/>
    <property type="match status" value="1"/>
</dbReference>
<dbReference type="InterPro" id="IPR038158">
    <property type="entry name" value="H-NOX_domain_sf"/>
</dbReference>
<name>L8GS74_ACACF</name>
<dbReference type="InterPro" id="IPR001936">
    <property type="entry name" value="RasGAP_dom"/>
</dbReference>
<feature type="compositionally biased region" description="Low complexity" evidence="4">
    <location>
        <begin position="517"/>
        <end position="527"/>
    </location>
</feature>
<reference evidence="6 7" key="1">
    <citation type="journal article" date="2013" name="Genome Biol.">
        <title>Genome of Acanthamoeba castellanii highlights extensive lateral gene transfer and early evolution of tyrosine kinase signaling.</title>
        <authorList>
            <person name="Clarke M."/>
            <person name="Lohan A.J."/>
            <person name="Liu B."/>
            <person name="Lagkouvardos I."/>
            <person name="Roy S."/>
            <person name="Zafar N."/>
            <person name="Bertelli C."/>
            <person name="Schilde C."/>
            <person name="Kianianmomeni A."/>
            <person name="Burglin T.R."/>
            <person name="Frech C."/>
            <person name="Turcotte B."/>
            <person name="Kopec K.O."/>
            <person name="Synnott J.M."/>
            <person name="Choo C."/>
            <person name="Paponov I."/>
            <person name="Finkler A."/>
            <person name="Soon Heng Tan C."/>
            <person name="Hutchins A.P."/>
            <person name="Weinmeier T."/>
            <person name="Rattei T."/>
            <person name="Chu J.S."/>
            <person name="Gimenez G."/>
            <person name="Irimia M."/>
            <person name="Rigden D.J."/>
            <person name="Fitzpatrick D.A."/>
            <person name="Lorenzo-Morales J."/>
            <person name="Bateman A."/>
            <person name="Chiu C.H."/>
            <person name="Tang P."/>
            <person name="Hegemann P."/>
            <person name="Fromm H."/>
            <person name="Raoult D."/>
            <person name="Greub G."/>
            <person name="Miranda-Saavedra D."/>
            <person name="Chen N."/>
            <person name="Nash P."/>
            <person name="Ginger M.L."/>
            <person name="Horn M."/>
            <person name="Schaap P."/>
            <person name="Caler L."/>
            <person name="Loftus B."/>
        </authorList>
    </citation>
    <scope>NUCLEOTIDE SEQUENCE [LARGE SCALE GENOMIC DNA]</scope>
    <source>
        <strain evidence="6 7">Neff</strain>
    </source>
</reference>
<dbReference type="SUPFAM" id="SSF111126">
    <property type="entry name" value="Ligand-binding domain in the NO signalling and Golgi transport"/>
    <property type="match status" value="1"/>
</dbReference>
<dbReference type="Pfam" id="PF00616">
    <property type="entry name" value="RasGAP"/>
    <property type="match status" value="1"/>
</dbReference>
<dbReference type="Pfam" id="PF07701">
    <property type="entry name" value="HNOBA"/>
    <property type="match status" value="2"/>
</dbReference>
<dbReference type="Gene3D" id="3.90.1520.10">
    <property type="entry name" value="H-NOX domain"/>
    <property type="match status" value="1"/>
</dbReference>
<gene>
    <name evidence="6" type="ORF">ACA1_187310</name>
</gene>
<dbReference type="InterPro" id="IPR042463">
    <property type="entry name" value="HNOB_dom_associated_sf"/>
</dbReference>
<dbReference type="Gene3D" id="3.30.450.260">
    <property type="entry name" value="Haem NO binding associated domain"/>
    <property type="match status" value="1"/>
</dbReference>
<dbReference type="InterPro" id="IPR011644">
    <property type="entry name" value="Heme_NO-bd"/>
</dbReference>
<dbReference type="InterPro" id="IPR024096">
    <property type="entry name" value="NO_sig/Golgi_transp_ligand-bd"/>
</dbReference>
<dbReference type="EMBL" id="KB008020">
    <property type="protein sequence ID" value="ELR15845.1"/>
    <property type="molecule type" value="Genomic_DNA"/>
</dbReference>
<dbReference type="VEuPathDB" id="AmoebaDB:ACA1_187310"/>
<evidence type="ECO:0000256" key="4">
    <source>
        <dbReference type="SAM" id="MobiDB-lite"/>
    </source>
</evidence>
<keyword evidence="3" id="KW-0141">cGMP biosynthesis</keyword>
<organism evidence="6 7">
    <name type="scientific">Acanthamoeba castellanii (strain ATCC 30010 / Neff)</name>
    <dbReference type="NCBI Taxonomy" id="1257118"/>
    <lineage>
        <taxon>Eukaryota</taxon>
        <taxon>Amoebozoa</taxon>
        <taxon>Discosea</taxon>
        <taxon>Longamoebia</taxon>
        <taxon>Centramoebida</taxon>
        <taxon>Acanthamoebidae</taxon>
        <taxon>Acanthamoeba</taxon>
    </lineage>
</organism>
<evidence type="ECO:0000256" key="2">
    <source>
        <dbReference type="ARBA" id="ARBA00022741"/>
    </source>
</evidence>